<evidence type="ECO:0000256" key="1">
    <source>
        <dbReference type="SAM" id="MobiDB-lite"/>
    </source>
</evidence>
<protein>
    <submittedName>
        <fullName evidence="3">Glu asp-tRNA amidotransferase subunit a</fullName>
    </submittedName>
</protein>
<dbReference type="SUPFAM" id="SSF75304">
    <property type="entry name" value="Amidase signature (AS) enzymes"/>
    <property type="match status" value="1"/>
</dbReference>
<dbReference type="Gene3D" id="3.90.1300.10">
    <property type="entry name" value="Amidase signature (AS) domain"/>
    <property type="match status" value="2"/>
</dbReference>
<reference evidence="3" key="1">
    <citation type="submission" date="2020-04" db="EMBL/GenBank/DDBJ databases">
        <title>Genome Assembly and Annotation of Botryosphaeria dothidea sdau 11-99, a Latent Pathogen of Apple Fruit Ring Rot in China.</title>
        <authorList>
            <person name="Yu C."/>
            <person name="Diao Y."/>
            <person name="Lu Q."/>
            <person name="Zhao J."/>
            <person name="Cui S."/>
            <person name="Peng C."/>
            <person name="He B."/>
            <person name="Liu H."/>
        </authorList>
    </citation>
    <scope>NUCLEOTIDE SEQUENCE [LARGE SCALE GENOMIC DNA]</scope>
    <source>
        <strain evidence="3">Sdau11-99</strain>
    </source>
</reference>
<feature type="region of interest" description="Disordered" evidence="1">
    <location>
        <begin position="132"/>
        <end position="152"/>
    </location>
</feature>
<dbReference type="Proteomes" id="UP000572817">
    <property type="component" value="Unassembled WGS sequence"/>
</dbReference>
<accession>A0A8H4MZN6</accession>
<feature type="domain" description="Amidase" evidence="2">
    <location>
        <begin position="30"/>
        <end position="188"/>
    </location>
</feature>
<evidence type="ECO:0000313" key="3">
    <source>
        <dbReference type="EMBL" id="KAF4301708.1"/>
    </source>
</evidence>
<evidence type="ECO:0000259" key="2">
    <source>
        <dbReference type="Pfam" id="PF01425"/>
    </source>
</evidence>
<sequence length="426" mass="44942">MSGQDALGLVEASIKDLRQALDSGSLTGVELVSLYLHRIGKYDTRGPSFNSICILNQHVFEEAQAFHDRRATGLPPRPLEGIPFTVKDSFSVKGMTVAAGSPAFANLVAPSDAAIVQLLRSAGALVLGRTNMPAMADGGSRRGRTGRAESPYDPAYSTTAYAAGSSNGSGTATASSFASFGLASETVSSPPAASGRCTRRATASCRTRAPSPTCSPCSPSSWPTIPRPPRRGRTSGGSSRSSRFPRSPPCEPRDFGALQDPHALAGKRVAVPRCFVGVEGAEPATVCSPAVRALWEQARADLEALGATVLETGFPLFEQYTAKDFPGQSANVPGMTEEWVGVERCQMIALAWDDFLRANGDEAINTLTAVSDPDTIKPLVAPMDDPKMHTEAQNQVRYSEMLEAVRTLPGAGDALRALEAMRKGLG</sequence>
<feature type="compositionally biased region" description="Low complexity" evidence="1">
    <location>
        <begin position="236"/>
        <end position="245"/>
    </location>
</feature>
<dbReference type="Pfam" id="PF01425">
    <property type="entry name" value="Amidase"/>
    <property type="match status" value="1"/>
</dbReference>
<dbReference type="PANTHER" id="PTHR42678">
    <property type="entry name" value="AMIDASE"/>
    <property type="match status" value="1"/>
</dbReference>
<gene>
    <name evidence="3" type="ORF">GTA08_BOTSDO09643</name>
</gene>
<feature type="region of interest" description="Disordered" evidence="1">
    <location>
        <begin position="204"/>
        <end position="258"/>
    </location>
</feature>
<dbReference type="GO" id="GO:0016740">
    <property type="term" value="F:transferase activity"/>
    <property type="evidence" value="ECO:0007669"/>
    <property type="project" value="UniProtKB-KW"/>
</dbReference>
<dbReference type="PANTHER" id="PTHR42678:SF11">
    <property type="entry name" value="AMIDASE FAMILY PROTEIN"/>
    <property type="match status" value="1"/>
</dbReference>
<dbReference type="EMBL" id="WWBZ02000073">
    <property type="protein sequence ID" value="KAF4301708.1"/>
    <property type="molecule type" value="Genomic_DNA"/>
</dbReference>
<dbReference type="AlphaFoldDB" id="A0A8H4MZN6"/>
<keyword evidence="4" id="KW-1185">Reference proteome</keyword>
<name>A0A8H4MZN6_9PEZI</name>
<organism evidence="3 4">
    <name type="scientific">Botryosphaeria dothidea</name>
    <dbReference type="NCBI Taxonomy" id="55169"/>
    <lineage>
        <taxon>Eukaryota</taxon>
        <taxon>Fungi</taxon>
        <taxon>Dikarya</taxon>
        <taxon>Ascomycota</taxon>
        <taxon>Pezizomycotina</taxon>
        <taxon>Dothideomycetes</taxon>
        <taxon>Dothideomycetes incertae sedis</taxon>
        <taxon>Botryosphaeriales</taxon>
        <taxon>Botryosphaeriaceae</taxon>
        <taxon>Botryosphaeria</taxon>
    </lineage>
</organism>
<dbReference type="InterPro" id="IPR036928">
    <property type="entry name" value="AS_sf"/>
</dbReference>
<proteinExistence type="predicted"/>
<comment type="caution">
    <text evidence="3">The sequence shown here is derived from an EMBL/GenBank/DDBJ whole genome shotgun (WGS) entry which is preliminary data.</text>
</comment>
<feature type="compositionally biased region" description="Low complexity" evidence="1">
    <location>
        <begin position="204"/>
        <end position="224"/>
    </location>
</feature>
<dbReference type="InterPro" id="IPR023631">
    <property type="entry name" value="Amidase_dom"/>
</dbReference>
<dbReference type="OrthoDB" id="566138at2759"/>
<evidence type="ECO:0000313" key="4">
    <source>
        <dbReference type="Proteomes" id="UP000572817"/>
    </source>
</evidence>